<reference evidence="1" key="1">
    <citation type="journal article" date="2014" name="Front. Microbiol.">
        <title>High frequency of phylogenetically diverse reductive dehalogenase-homologous genes in deep subseafloor sedimentary metagenomes.</title>
        <authorList>
            <person name="Kawai M."/>
            <person name="Futagami T."/>
            <person name="Toyoda A."/>
            <person name="Takaki Y."/>
            <person name="Nishi S."/>
            <person name="Hori S."/>
            <person name="Arai W."/>
            <person name="Tsubouchi T."/>
            <person name="Morono Y."/>
            <person name="Uchiyama I."/>
            <person name="Ito T."/>
            <person name="Fujiyama A."/>
            <person name="Inagaki F."/>
            <person name="Takami H."/>
        </authorList>
    </citation>
    <scope>NUCLEOTIDE SEQUENCE</scope>
    <source>
        <strain evidence="1">Expedition CK06-06</strain>
    </source>
</reference>
<comment type="caution">
    <text evidence="1">The sequence shown here is derived from an EMBL/GenBank/DDBJ whole genome shotgun (WGS) entry which is preliminary data.</text>
</comment>
<dbReference type="AlphaFoldDB" id="X1HYL1"/>
<sequence>MERTIRTKASVFLLLLTAIPAHAALIFYSTEGGRDFSHLYSYETATGAISDQGLLRGRRYTTDLAVDPAGALYGVGWSNARATGAFRLFEIEPGDDGSGSWRPQTVQADHVPPTVAGAVFDGEGNLYVCSSSGILQKLTYDGDQDLWVVAKTGHMGAEAGGDLAFSADARALYVALAGGVLATLDFQAASSTFGQAAVIGPTGYEEVAGLAMVDGVLYGTTNTSGGYGQSYLIQIDPLTAESSVVADLGA</sequence>
<dbReference type="SUPFAM" id="SSF101898">
    <property type="entry name" value="NHL repeat"/>
    <property type="match status" value="1"/>
</dbReference>
<evidence type="ECO:0000313" key="1">
    <source>
        <dbReference type="EMBL" id="GAH62160.1"/>
    </source>
</evidence>
<dbReference type="Gene3D" id="2.115.10.10">
    <property type="entry name" value="Tachylectin 2"/>
    <property type="match status" value="1"/>
</dbReference>
<name>X1HYL1_9ZZZZ</name>
<protein>
    <recommendedName>
        <fullName evidence="2">SMP-30/Gluconolactonase/LRE-like region domain-containing protein</fullName>
    </recommendedName>
</protein>
<accession>X1HYL1</accession>
<organism evidence="1">
    <name type="scientific">marine sediment metagenome</name>
    <dbReference type="NCBI Taxonomy" id="412755"/>
    <lineage>
        <taxon>unclassified sequences</taxon>
        <taxon>metagenomes</taxon>
        <taxon>ecological metagenomes</taxon>
    </lineage>
</organism>
<proteinExistence type="predicted"/>
<evidence type="ECO:0008006" key="2">
    <source>
        <dbReference type="Google" id="ProtNLM"/>
    </source>
</evidence>
<dbReference type="EMBL" id="BARU01031538">
    <property type="protein sequence ID" value="GAH62160.1"/>
    <property type="molecule type" value="Genomic_DNA"/>
</dbReference>
<feature type="non-terminal residue" evidence="1">
    <location>
        <position position="250"/>
    </location>
</feature>
<gene>
    <name evidence="1" type="ORF">S03H2_49870</name>
</gene>